<dbReference type="Proteomes" id="UP000199601">
    <property type="component" value="Unassembled WGS sequence"/>
</dbReference>
<dbReference type="AlphaFoldDB" id="A0A0U1DLB5"/>
<dbReference type="InterPro" id="IPR011234">
    <property type="entry name" value="Fumarylacetoacetase-like_C"/>
</dbReference>
<sequence>MRVANVGGRLTLVVEGGGIDVEKASDGRLSADPAAIYDRWTEFRRWASSGVDFPADPIDEQSLGAPSPRPRQVFSIGANYPDHAEEADFTLPEVMEVFSKFPSSIAGPNADVPLPKNTVDWEAELVVVMGTVAHRVAKTEVWDHVAGVMGGQDYSERERQMAASQWGLAKSYPAFGPTGPWLVTPDVLPDPDDIGITCWVNGEQVQHARTSRMIYSVPDIVAELSTYCTLYPGDLIFTGTMSGVGFIRKPPRYLAVGDIVETEVEGVGRLRNTMVAPGFTR</sequence>
<dbReference type="PANTHER" id="PTHR42796">
    <property type="entry name" value="FUMARYLACETOACETATE HYDROLASE DOMAIN-CONTAINING PROTEIN 2A-RELATED"/>
    <property type="match status" value="1"/>
</dbReference>
<evidence type="ECO:0000313" key="4">
    <source>
        <dbReference type="EMBL" id="CQD18639.1"/>
    </source>
</evidence>
<dbReference type="InterPro" id="IPR051121">
    <property type="entry name" value="FAH"/>
</dbReference>
<dbReference type="EMBL" id="CTEC01000002">
    <property type="protein sequence ID" value="CQD18639.1"/>
    <property type="molecule type" value="Genomic_DNA"/>
</dbReference>
<dbReference type="GO" id="GO:0046872">
    <property type="term" value="F:metal ion binding"/>
    <property type="evidence" value="ECO:0007669"/>
    <property type="project" value="UniProtKB-KW"/>
</dbReference>
<dbReference type="GO" id="GO:0019752">
    <property type="term" value="P:carboxylic acid metabolic process"/>
    <property type="evidence" value="ECO:0007669"/>
    <property type="project" value="UniProtKB-ARBA"/>
</dbReference>
<name>A0A0U1DLB5_9MYCO</name>
<reference evidence="5" key="1">
    <citation type="submission" date="2015-03" db="EMBL/GenBank/DDBJ databases">
        <authorList>
            <person name="Urmite Genomes"/>
        </authorList>
    </citation>
    <scope>NUCLEOTIDE SEQUENCE [LARGE SCALE GENOMIC DNA]</scope>
    <source>
        <strain evidence="5">CSUR P1344</strain>
    </source>
</reference>
<proteinExistence type="inferred from homology"/>
<accession>A0A0U1DLB5</accession>
<evidence type="ECO:0000256" key="2">
    <source>
        <dbReference type="ARBA" id="ARBA00022723"/>
    </source>
</evidence>
<comment type="similarity">
    <text evidence="1">Belongs to the FAH family.</text>
</comment>
<gene>
    <name evidence="4" type="ORF">BN000_04254</name>
</gene>
<dbReference type="Pfam" id="PF01557">
    <property type="entry name" value="FAA_hydrolase"/>
    <property type="match status" value="1"/>
</dbReference>
<dbReference type="RefSeq" id="WP_090422632.1">
    <property type="nucleotide sequence ID" value="NZ_CTEC01000002.1"/>
</dbReference>
<evidence type="ECO:0000256" key="1">
    <source>
        <dbReference type="ARBA" id="ARBA00010211"/>
    </source>
</evidence>
<dbReference type="InterPro" id="IPR036663">
    <property type="entry name" value="Fumarylacetoacetase_C_sf"/>
</dbReference>
<evidence type="ECO:0000259" key="3">
    <source>
        <dbReference type="Pfam" id="PF01557"/>
    </source>
</evidence>
<keyword evidence="5" id="KW-1185">Reference proteome</keyword>
<dbReference type="GO" id="GO:0016853">
    <property type="term" value="F:isomerase activity"/>
    <property type="evidence" value="ECO:0007669"/>
    <property type="project" value="UniProtKB-ARBA"/>
</dbReference>
<keyword evidence="2" id="KW-0479">Metal-binding</keyword>
<dbReference type="FunFam" id="3.90.850.10:FF:000002">
    <property type="entry name" value="2-hydroxyhepta-2,4-diene-1,7-dioate isomerase"/>
    <property type="match status" value="1"/>
</dbReference>
<feature type="domain" description="Fumarylacetoacetase-like C-terminal" evidence="3">
    <location>
        <begin position="73"/>
        <end position="274"/>
    </location>
</feature>
<dbReference type="SUPFAM" id="SSF56529">
    <property type="entry name" value="FAH"/>
    <property type="match status" value="1"/>
</dbReference>
<evidence type="ECO:0000313" key="5">
    <source>
        <dbReference type="Proteomes" id="UP000199601"/>
    </source>
</evidence>
<dbReference type="PANTHER" id="PTHR42796:SF4">
    <property type="entry name" value="FUMARYLACETOACETATE HYDROLASE DOMAIN-CONTAINING PROTEIN 2A"/>
    <property type="match status" value="1"/>
</dbReference>
<protein>
    <submittedName>
        <fullName evidence="4">HpcE protein</fullName>
    </submittedName>
</protein>
<dbReference type="Gene3D" id="3.90.850.10">
    <property type="entry name" value="Fumarylacetoacetase-like, C-terminal domain"/>
    <property type="match status" value="1"/>
</dbReference>
<organism evidence="4 5">
    <name type="scientific">Mycobacterium europaeum</name>
    <dbReference type="NCBI Taxonomy" id="761804"/>
    <lineage>
        <taxon>Bacteria</taxon>
        <taxon>Bacillati</taxon>
        <taxon>Actinomycetota</taxon>
        <taxon>Actinomycetes</taxon>
        <taxon>Mycobacteriales</taxon>
        <taxon>Mycobacteriaceae</taxon>
        <taxon>Mycobacterium</taxon>
        <taxon>Mycobacterium simiae complex</taxon>
    </lineage>
</organism>